<keyword evidence="3 10" id="KW-1003">Cell membrane</keyword>
<dbReference type="Pfam" id="PF07963">
    <property type="entry name" value="N_methyl"/>
    <property type="match status" value="1"/>
</dbReference>
<feature type="region of interest" description="Disordered" evidence="11">
    <location>
        <begin position="81"/>
        <end position="108"/>
    </location>
</feature>
<accession>A0ABU4FW54</accession>
<keyword evidence="4" id="KW-0488">Methylation</keyword>
<proteinExistence type="inferred from homology"/>
<keyword evidence="7 10" id="KW-0472">Membrane</keyword>
<dbReference type="EMBL" id="JAUBDH010000002">
    <property type="protein sequence ID" value="MDW0108939.1"/>
    <property type="molecule type" value="Genomic_DNA"/>
</dbReference>
<dbReference type="PROSITE" id="PS00409">
    <property type="entry name" value="PROKAR_NTER_METHYL"/>
    <property type="match status" value="1"/>
</dbReference>
<keyword evidence="13" id="KW-1185">Reference proteome</keyword>
<reference evidence="12 13" key="1">
    <citation type="submission" date="2023-06" db="EMBL/GenBank/DDBJ databases">
        <title>Sporosarcina sp. nov., isolated from Korean traditional fermented seafood 'Jeotgal'.</title>
        <authorList>
            <person name="Yang A.-I."/>
            <person name="Shin N.-R."/>
        </authorList>
    </citation>
    <scope>NUCLEOTIDE SEQUENCE [LARGE SCALE GENOMIC DNA]</scope>
    <source>
        <strain evidence="12 13">KCTC3840</strain>
    </source>
</reference>
<evidence type="ECO:0000256" key="11">
    <source>
        <dbReference type="SAM" id="MobiDB-lite"/>
    </source>
</evidence>
<gene>
    <name evidence="12" type="primary">comGC</name>
    <name evidence="12" type="ORF">QT716_02625</name>
</gene>
<keyword evidence="6 10" id="KW-1133">Transmembrane helix</keyword>
<dbReference type="NCBIfam" id="TIGR02532">
    <property type="entry name" value="IV_pilin_GFxxxE"/>
    <property type="match status" value="1"/>
</dbReference>
<dbReference type="InterPro" id="IPR012902">
    <property type="entry name" value="N_methyl_site"/>
</dbReference>
<dbReference type="PANTHER" id="PTHR30093:SF2">
    <property type="entry name" value="TYPE II SECRETION SYSTEM PROTEIN H"/>
    <property type="match status" value="1"/>
</dbReference>
<feature type="transmembrane region" description="Helical" evidence="10">
    <location>
        <begin position="12"/>
        <end position="30"/>
    </location>
</feature>
<dbReference type="PANTHER" id="PTHR30093">
    <property type="entry name" value="GENERAL SECRETION PATHWAY PROTEIN G"/>
    <property type="match status" value="1"/>
</dbReference>
<dbReference type="Gene3D" id="3.30.700.10">
    <property type="entry name" value="Glycoprotein, Type 4 Pilin"/>
    <property type="match status" value="1"/>
</dbReference>
<dbReference type="SUPFAM" id="SSF54523">
    <property type="entry name" value="Pili subunits"/>
    <property type="match status" value="1"/>
</dbReference>
<protein>
    <recommendedName>
        <fullName evidence="10">ComG operon protein 3</fullName>
    </recommendedName>
</protein>
<evidence type="ECO:0000256" key="7">
    <source>
        <dbReference type="ARBA" id="ARBA00023136"/>
    </source>
</evidence>
<evidence type="ECO:0000313" key="12">
    <source>
        <dbReference type="EMBL" id="MDW0108939.1"/>
    </source>
</evidence>
<name>A0ABU4FW54_9BACL</name>
<comment type="subunit">
    <text evidence="10">Homodimer.</text>
</comment>
<dbReference type="PIRSF" id="PIRSF029928">
    <property type="entry name" value="Late_competence_ComGC"/>
    <property type="match status" value="1"/>
</dbReference>
<keyword evidence="10" id="KW-0813">Transport</keyword>
<dbReference type="Proteomes" id="UP001280629">
    <property type="component" value="Unassembled WGS sequence"/>
</dbReference>
<comment type="function">
    <text evidence="10">Required for transformation and DNA binding.</text>
</comment>
<evidence type="ECO:0000256" key="10">
    <source>
        <dbReference type="PIRNR" id="PIRNR029928"/>
    </source>
</evidence>
<dbReference type="InterPro" id="IPR000983">
    <property type="entry name" value="Bac_GSPG_pilin"/>
</dbReference>
<dbReference type="InterPro" id="IPR016940">
    <property type="entry name" value="ComGC"/>
</dbReference>
<dbReference type="RefSeq" id="WP_317934279.1">
    <property type="nucleotide sequence ID" value="NZ_JAUBDH010000002.1"/>
</dbReference>
<evidence type="ECO:0000256" key="8">
    <source>
        <dbReference type="ARBA" id="ARBA00023287"/>
    </source>
</evidence>
<dbReference type="PRINTS" id="PR00813">
    <property type="entry name" value="BCTERIALGSPG"/>
</dbReference>
<keyword evidence="5 10" id="KW-0812">Transmembrane</keyword>
<evidence type="ECO:0000256" key="6">
    <source>
        <dbReference type="ARBA" id="ARBA00022989"/>
    </source>
</evidence>
<evidence type="ECO:0000313" key="13">
    <source>
        <dbReference type="Proteomes" id="UP001280629"/>
    </source>
</evidence>
<evidence type="ECO:0000256" key="2">
    <source>
        <dbReference type="ARBA" id="ARBA00004241"/>
    </source>
</evidence>
<evidence type="ECO:0000256" key="9">
    <source>
        <dbReference type="ARBA" id="ARBA00043982"/>
    </source>
</evidence>
<evidence type="ECO:0000256" key="1">
    <source>
        <dbReference type="ARBA" id="ARBA00004162"/>
    </source>
</evidence>
<organism evidence="12 13">
    <name type="scientific">Sporosarcina aquimarina</name>
    <dbReference type="NCBI Taxonomy" id="114975"/>
    <lineage>
        <taxon>Bacteria</taxon>
        <taxon>Bacillati</taxon>
        <taxon>Bacillota</taxon>
        <taxon>Bacilli</taxon>
        <taxon>Bacillales</taxon>
        <taxon>Caryophanaceae</taxon>
        <taxon>Sporosarcina</taxon>
    </lineage>
</organism>
<dbReference type="InterPro" id="IPR045584">
    <property type="entry name" value="Pilin-like"/>
</dbReference>
<sequence>MKFLRNERGFTLIEMMIVLLIISVLILVAIPNVTKHSKSIDTKGCDAYLKMVEGQVQAYKMDKKEIPVSLTKLAEEGYLPKEPKCPDGTELTIDAEGKVTNPNRTNES</sequence>
<comment type="subcellular location">
    <subcellularLocation>
        <location evidence="1">Cell membrane</location>
        <topology evidence="1">Single-pass membrane protein</topology>
    </subcellularLocation>
    <subcellularLocation>
        <location evidence="2">Cell surface</location>
    </subcellularLocation>
</comment>
<comment type="caution">
    <text evidence="12">The sequence shown here is derived from an EMBL/GenBank/DDBJ whole genome shotgun (WGS) entry which is preliminary data.</text>
</comment>
<evidence type="ECO:0000256" key="3">
    <source>
        <dbReference type="ARBA" id="ARBA00022475"/>
    </source>
</evidence>
<comment type="similarity">
    <text evidence="9 10">Belongs to the ComGC family.</text>
</comment>
<keyword evidence="8 10" id="KW-0178">Competence</keyword>
<dbReference type="NCBIfam" id="NF040999">
    <property type="entry name" value="pilin_ComGC"/>
    <property type="match status" value="1"/>
</dbReference>
<evidence type="ECO:0000256" key="5">
    <source>
        <dbReference type="ARBA" id="ARBA00022692"/>
    </source>
</evidence>
<evidence type="ECO:0000256" key="4">
    <source>
        <dbReference type="ARBA" id="ARBA00022481"/>
    </source>
</evidence>